<evidence type="ECO:0000256" key="4">
    <source>
        <dbReference type="ARBA" id="ARBA00023015"/>
    </source>
</evidence>
<keyword evidence="4" id="KW-0805">Transcription regulation</keyword>
<evidence type="ECO:0000313" key="13">
    <source>
        <dbReference type="JaponicusDB" id="SJAG_03787"/>
    </source>
</evidence>
<dbReference type="GO" id="GO:0040029">
    <property type="term" value="P:epigenetic regulation of gene expression"/>
    <property type="evidence" value="ECO:0007669"/>
    <property type="project" value="UniProtKB-ARBA"/>
</dbReference>
<dbReference type="PRINTS" id="PR00503">
    <property type="entry name" value="BROMODOMAIN"/>
</dbReference>
<feature type="region of interest" description="Disordered" evidence="9">
    <location>
        <begin position="612"/>
        <end position="636"/>
    </location>
</feature>
<feature type="region of interest" description="Disordered" evidence="9">
    <location>
        <begin position="781"/>
        <end position="815"/>
    </location>
</feature>
<dbReference type="eggNOG" id="KOG1827">
    <property type="taxonomic scope" value="Eukaryota"/>
</dbReference>
<keyword evidence="14" id="KW-1185">Reference proteome</keyword>
<dbReference type="CDD" id="cd04717">
    <property type="entry name" value="BAH_polybromo"/>
    <property type="match status" value="1"/>
</dbReference>
<dbReference type="AlphaFoldDB" id="B6K521"/>
<evidence type="ECO:0000256" key="8">
    <source>
        <dbReference type="PROSITE-ProRule" id="PRU00035"/>
    </source>
</evidence>
<dbReference type="InterPro" id="IPR037382">
    <property type="entry name" value="Rsc/polybromo"/>
</dbReference>
<evidence type="ECO:0000256" key="7">
    <source>
        <dbReference type="ARBA" id="ARBA00023242"/>
    </source>
</evidence>
<keyword evidence="2" id="KW-0677">Repeat</keyword>
<dbReference type="PROSITE" id="PS50014">
    <property type="entry name" value="BROMODOMAIN_2"/>
    <property type="match status" value="1"/>
</dbReference>
<keyword evidence="6" id="KW-0804">Transcription</keyword>
<feature type="compositionally biased region" description="Acidic residues" evidence="9">
    <location>
        <begin position="122"/>
        <end position="136"/>
    </location>
</feature>
<sequence length="841" mass="94159">MKIDTSMMHDTSELIRDLAQMTTNAKMYFPPGSPVYLDACALEAFCIQQLQLFFQQGLISSFQWPNLMPSISGDPIHLLQQQQQHVTPQMLNERAPYNAHPFGHESPVNPFGMHDHVKYEDDGSDDLFIDESEDSSEAAKRKRSFTSKRQPLRPADTKRQKSRPAKVNSPLEARAKVIMRQVRRYRDATGRQLFAPFERLPDTRLFPEYYQAIQHPMALEVIQKKLNKHQYQSIDEFVKDFYLMFDNAKVFNDPSSQVYRDADFLERYLTDVMKVESQKEDHEEMFVEPEVHVSPNRSFAKADKIQLPHVPFDDGLLSVGDWVHIYNQNDPNKPIIAQIFKIWKGVEGVPYVTACWYYRPEQTVHRADRVFYENEVFKTSQYRDHPVSEIVGRCFVMYITRFVRGRPKGLNAITPIYVCESRYNEDTKQFSKIKSWKNCLPEEVRNKDYEMDMYERTIVPFKVASPLLHLLAEKTQMTMSGERIVSNEANAPPLQGAILPPKDTTPGAMSGTMSEYYASPDRVVGASASMMPTSTVNTPNSRKSTPTLQKPATSNMSQASPNMGFLSMQELSSAAVARGMPNMGLTSVQPPMSIPDANAVVAAAAAAAANPPIPKQISPRPSRPVYQQQPSQSTAPDPALVYQMNQQQAHPAPPPQSVTPQTRVQLPHYVRTNSATSNASLMPSVPPEPTNLLGSGSTGSAFLNTSSAPFPLFPVAFVIPGTQEEAVEAGTGFLIGEKTARTLQQTEDGQIVWYSVPPMEPAKPSHPNYNLQHSLKWKEHKLSQAASSKDHADDKIDNSRAQGEPNSSEVEELASTALELLSESHQAFVNETSTSGTAVSV</sequence>
<dbReference type="VEuPathDB" id="FungiDB:SJAG_03787"/>
<evidence type="ECO:0000313" key="14">
    <source>
        <dbReference type="Proteomes" id="UP000001744"/>
    </source>
</evidence>
<keyword evidence="3" id="KW-0156">Chromatin regulator</keyword>
<dbReference type="InterPro" id="IPR043151">
    <property type="entry name" value="BAH_sf"/>
</dbReference>
<feature type="region of interest" description="Disordered" evidence="9">
    <location>
        <begin position="674"/>
        <end position="693"/>
    </location>
</feature>
<dbReference type="InterPro" id="IPR048047">
    <property type="entry name" value="RSC1/2_bromodom"/>
</dbReference>
<dbReference type="SMART" id="SM00439">
    <property type="entry name" value="BAH"/>
    <property type="match status" value="1"/>
</dbReference>
<dbReference type="RefSeq" id="XP_002174918.2">
    <property type="nucleotide sequence ID" value="XM_002174882.2"/>
</dbReference>
<feature type="region of interest" description="Disordered" evidence="9">
    <location>
        <begin position="122"/>
        <end position="171"/>
    </location>
</feature>
<feature type="compositionally biased region" description="Polar residues" evidence="9">
    <location>
        <begin position="625"/>
        <end position="635"/>
    </location>
</feature>
<evidence type="ECO:0000313" key="12">
    <source>
        <dbReference type="EMBL" id="EEB08625.2"/>
    </source>
</evidence>
<feature type="domain" description="BAH" evidence="11">
    <location>
        <begin position="315"/>
        <end position="434"/>
    </location>
</feature>
<dbReference type="GO" id="GO:0003682">
    <property type="term" value="F:chromatin binding"/>
    <property type="evidence" value="ECO:0000318"/>
    <property type="project" value="GO_Central"/>
</dbReference>
<evidence type="ECO:0000256" key="9">
    <source>
        <dbReference type="SAM" id="MobiDB-lite"/>
    </source>
</evidence>
<feature type="region of interest" description="Disordered" evidence="9">
    <location>
        <begin position="531"/>
        <end position="561"/>
    </location>
</feature>
<dbReference type="GO" id="GO:0120262">
    <property type="term" value="P:negative regulation of heterochromatin organization"/>
    <property type="evidence" value="ECO:0007669"/>
    <property type="project" value="EnsemblFungi"/>
</dbReference>
<evidence type="ECO:0000256" key="1">
    <source>
        <dbReference type="ARBA" id="ARBA00004123"/>
    </source>
</evidence>
<dbReference type="GO" id="GO:0006368">
    <property type="term" value="P:transcription elongation by RNA polymerase II"/>
    <property type="evidence" value="ECO:0000318"/>
    <property type="project" value="GO_Central"/>
</dbReference>
<dbReference type="JaponicusDB" id="SJAG_03787">
    <property type="gene designation" value="rsc1"/>
</dbReference>
<evidence type="ECO:0000259" key="10">
    <source>
        <dbReference type="PROSITE" id="PS50014"/>
    </source>
</evidence>
<dbReference type="CDD" id="cd05522">
    <property type="entry name" value="Bromo_Rsc1_2_II"/>
    <property type="match status" value="1"/>
</dbReference>
<dbReference type="InterPro" id="IPR001487">
    <property type="entry name" value="Bromodomain"/>
</dbReference>
<dbReference type="Gene3D" id="1.20.920.10">
    <property type="entry name" value="Bromodomain-like"/>
    <property type="match status" value="2"/>
</dbReference>
<dbReference type="PROSITE" id="PS00633">
    <property type="entry name" value="BROMODOMAIN_1"/>
    <property type="match status" value="1"/>
</dbReference>
<accession>B6K521</accession>
<dbReference type="Pfam" id="PF00439">
    <property type="entry name" value="Bromodomain"/>
    <property type="match status" value="1"/>
</dbReference>
<dbReference type="EMBL" id="KE651167">
    <property type="protein sequence ID" value="EEB08625.2"/>
    <property type="molecule type" value="Genomic_DNA"/>
</dbReference>
<protein>
    <submittedName>
        <fullName evidence="12">RSC complex subunit Rsc1</fullName>
    </submittedName>
</protein>
<feature type="domain" description="Bromo" evidence="10">
    <location>
        <begin position="189"/>
        <end position="259"/>
    </location>
</feature>
<evidence type="ECO:0000256" key="5">
    <source>
        <dbReference type="ARBA" id="ARBA00023117"/>
    </source>
</evidence>
<dbReference type="GeneID" id="7050429"/>
<keyword evidence="5 8" id="KW-0103">Bromodomain</keyword>
<dbReference type="SMART" id="SM00297">
    <property type="entry name" value="BROMO"/>
    <property type="match status" value="1"/>
</dbReference>
<dbReference type="HOGENOM" id="CLU_338353_0_0_1"/>
<dbReference type="SUPFAM" id="SSF47370">
    <property type="entry name" value="Bromodomain"/>
    <property type="match status" value="2"/>
</dbReference>
<dbReference type="STRING" id="402676.B6K521"/>
<dbReference type="Pfam" id="PF01426">
    <property type="entry name" value="BAH"/>
    <property type="match status" value="1"/>
</dbReference>
<dbReference type="GO" id="GO:0016586">
    <property type="term" value="C:RSC-type complex"/>
    <property type="evidence" value="ECO:0000318"/>
    <property type="project" value="GO_Central"/>
</dbReference>
<evidence type="ECO:0000256" key="6">
    <source>
        <dbReference type="ARBA" id="ARBA00023163"/>
    </source>
</evidence>
<dbReference type="Proteomes" id="UP000001744">
    <property type="component" value="Unassembled WGS sequence"/>
</dbReference>
<evidence type="ECO:0000256" key="3">
    <source>
        <dbReference type="ARBA" id="ARBA00022853"/>
    </source>
</evidence>
<dbReference type="Gene3D" id="2.30.30.490">
    <property type="match status" value="1"/>
</dbReference>
<gene>
    <name evidence="13" type="primary">rsc1</name>
    <name evidence="12" type="ORF">SJAG_03787</name>
</gene>
<evidence type="ECO:0000259" key="11">
    <source>
        <dbReference type="PROSITE" id="PS51038"/>
    </source>
</evidence>
<dbReference type="GO" id="GO:0006338">
    <property type="term" value="P:chromatin remodeling"/>
    <property type="evidence" value="ECO:0000318"/>
    <property type="project" value="GO_Central"/>
</dbReference>
<dbReference type="InterPro" id="IPR018359">
    <property type="entry name" value="Bromodomain_CS"/>
</dbReference>
<dbReference type="PANTHER" id="PTHR16062:SF21">
    <property type="entry name" value="CHROMATIN STRUCTURE-REMODELING COMPLEX SUBUNIT RSC1-RELATED"/>
    <property type="match status" value="1"/>
</dbReference>
<dbReference type="PANTHER" id="PTHR16062">
    <property type="entry name" value="SWI/SNF-RELATED"/>
    <property type="match status" value="1"/>
</dbReference>
<organism evidence="12 14">
    <name type="scientific">Schizosaccharomyces japonicus (strain yFS275 / FY16936)</name>
    <name type="common">Fission yeast</name>
    <dbReference type="NCBI Taxonomy" id="402676"/>
    <lineage>
        <taxon>Eukaryota</taxon>
        <taxon>Fungi</taxon>
        <taxon>Dikarya</taxon>
        <taxon>Ascomycota</taxon>
        <taxon>Taphrinomycotina</taxon>
        <taxon>Schizosaccharomycetes</taxon>
        <taxon>Schizosaccharomycetales</taxon>
        <taxon>Schizosaccharomycetaceae</taxon>
        <taxon>Schizosaccharomyces</taxon>
    </lineage>
</organism>
<dbReference type="OrthoDB" id="1742084at2759"/>
<dbReference type="InterPro" id="IPR036427">
    <property type="entry name" value="Bromodomain-like_sf"/>
</dbReference>
<comment type="subcellular location">
    <subcellularLocation>
        <location evidence="1">Nucleus</location>
    </subcellularLocation>
</comment>
<reference evidence="12 14" key="1">
    <citation type="journal article" date="2011" name="Science">
        <title>Comparative functional genomics of the fission yeasts.</title>
        <authorList>
            <person name="Rhind N."/>
            <person name="Chen Z."/>
            <person name="Yassour M."/>
            <person name="Thompson D.A."/>
            <person name="Haas B.J."/>
            <person name="Habib N."/>
            <person name="Wapinski I."/>
            <person name="Roy S."/>
            <person name="Lin M.F."/>
            <person name="Heiman D.I."/>
            <person name="Young S.K."/>
            <person name="Furuya K."/>
            <person name="Guo Y."/>
            <person name="Pidoux A."/>
            <person name="Chen H.M."/>
            <person name="Robbertse B."/>
            <person name="Goldberg J.M."/>
            <person name="Aoki K."/>
            <person name="Bayne E.H."/>
            <person name="Berlin A.M."/>
            <person name="Desjardins C.A."/>
            <person name="Dobbs E."/>
            <person name="Dukaj L."/>
            <person name="Fan L."/>
            <person name="FitzGerald M.G."/>
            <person name="French C."/>
            <person name="Gujja S."/>
            <person name="Hansen K."/>
            <person name="Keifenheim D."/>
            <person name="Levin J.Z."/>
            <person name="Mosher R.A."/>
            <person name="Mueller C.A."/>
            <person name="Pfiffner J."/>
            <person name="Priest M."/>
            <person name="Russ C."/>
            <person name="Smialowska A."/>
            <person name="Swoboda P."/>
            <person name="Sykes S.M."/>
            <person name="Vaughn M."/>
            <person name="Vengrova S."/>
            <person name="Yoder R."/>
            <person name="Zeng Q."/>
            <person name="Allshire R."/>
            <person name="Baulcombe D."/>
            <person name="Birren B.W."/>
            <person name="Brown W."/>
            <person name="Ekwall K."/>
            <person name="Kellis M."/>
            <person name="Leatherwood J."/>
            <person name="Levin H."/>
            <person name="Margalit H."/>
            <person name="Martienssen R."/>
            <person name="Nieduszynski C.A."/>
            <person name="Spatafora J.W."/>
            <person name="Friedman N."/>
            <person name="Dalgaard J.Z."/>
            <person name="Baumann P."/>
            <person name="Niki H."/>
            <person name="Regev A."/>
            <person name="Nusbaum C."/>
        </authorList>
    </citation>
    <scope>NUCLEOTIDE SEQUENCE [LARGE SCALE GENOMIC DNA]</scope>
    <source>
        <strain evidence="14">yFS275 / FY16936</strain>
    </source>
</reference>
<name>B6K521_SCHJY</name>
<dbReference type="InterPro" id="IPR001025">
    <property type="entry name" value="BAH_dom"/>
</dbReference>
<evidence type="ECO:0000256" key="2">
    <source>
        <dbReference type="ARBA" id="ARBA00022737"/>
    </source>
</evidence>
<feature type="compositionally biased region" description="Basic and acidic residues" evidence="9">
    <location>
        <begin position="781"/>
        <end position="798"/>
    </location>
</feature>
<dbReference type="PROSITE" id="PS51038">
    <property type="entry name" value="BAH"/>
    <property type="match status" value="1"/>
</dbReference>
<keyword evidence="7" id="KW-0539">Nucleus</keyword>
<proteinExistence type="predicted"/>